<sequence>MEFTRQEIAEEYKKLLIEIAEWSPSYKKDLRDLRLFEKMIAKRYGKYFLAELLERVQREIQEEK</sequence>
<evidence type="ECO:0000313" key="1">
    <source>
        <dbReference type="EMBL" id="RVU64936.1"/>
    </source>
</evidence>
<dbReference type="GO" id="GO:0000166">
    <property type="term" value="F:nucleotide binding"/>
    <property type="evidence" value="ECO:0007669"/>
    <property type="project" value="InterPro"/>
</dbReference>
<name>A0A437SNV1_BACTU</name>
<proteinExistence type="predicted"/>
<dbReference type="InterPro" id="IPR010997">
    <property type="entry name" value="HRDC-like_sf"/>
</dbReference>
<dbReference type="EMBL" id="LDER01000117">
    <property type="protein sequence ID" value="RVU64936.1"/>
    <property type="molecule type" value="Genomic_DNA"/>
</dbReference>
<dbReference type="Proteomes" id="UP000286687">
    <property type="component" value="Unassembled WGS sequence"/>
</dbReference>
<dbReference type="AlphaFoldDB" id="A0A437SNV1"/>
<reference evidence="1 2" key="1">
    <citation type="submission" date="2018-01" db="EMBL/GenBank/DDBJ databases">
        <title>Complete genome sequence of G25-42.</title>
        <authorList>
            <person name="Zheng Z."/>
            <person name="Sun M."/>
        </authorList>
    </citation>
    <scope>NUCLEOTIDE SEQUENCE [LARGE SCALE GENOMIC DNA]</scope>
    <source>
        <strain evidence="1 2">G25-42</strain>
    </source>
</reference>
<protein>
    <submittedName>
        <fullName evidence="1">Uncharacterized protein</fullName>
    </submittedName>
</protein>
<dbReference type="SUPFAM" id="SSF47819">
    <property type="entry name" value="HRDC-like"/>
    <property type="match status" value="1"/>
</dbReference>
<accession>A0A437SNV1</accession>
<evidence type="ECO:0000313" key="2">
    <source>
        <dbReference type="Proteomes" id="UP000286687"/>
    </source>
</evidence>
<comment type="caution">
    <text evidence="1">The sequence shown here is derived from an EMBL/GenBank/DDBJ whole genome shotgun (WGS) entry which is preliminary data.</text>
</comment>
<organism evidence="1 2">
    <name type="scientific">Bacillus thuringiensis</name>
    <dbReference type="NCBI Taxonomy" id="1428"/>
    <lineage>
        <taxon>Bacteria</taxon>
        <taxon>Bacillati</taxon>
        <taxon>Bacillota</taxon>
        <taxon>Bacilli</taxon>
        <taxon>Bacillales</taxon>
        <taxon>Bacillaceae</taxon>
        <taxon>Bacillus</taxon>
        <taxon>Bacillus cereus group</taxon>
    </lineage>
</organism>
<dbReference type="RefSeq" id="WP_127813214.1">
    <property type="nucleotide sequence ID" value="NZ_LDER01000117.1"/>
</dbReference>
<gene>
    <name evidence="1" type="ORF">BM74_06825</name>
</gene>